<feature type="non-terminal residue" evidence="2">
    <location>
        <position position="1"/>
    </location>
</feature>
<proteinExistence type="predicted"/>
<keyword evidence="3" id="KW-1185">Reference proteome</keyword>
<evidence type="ECO:0000313" key="2">
    <source>
        <dbReference type="EMBL" id="MCE0481574.1"/>
    </source>
</evidence>
<evidence type="ECO:0000256" key="1">
    <source>
        <dbReference type="SAM" id="MobiDB-lite"/>
    </source>
</evidence>
<sequence>RVEFQPPFVLTYVDVDSHLGQSRARGLTGGQYPSHDTTAAKILGAECRGDAMRDAQEDISVSERRFCFKRSTGPPVRTADGAREASYQFSIPQRFPRRGSFITRRARERTSGTGGRRMEEDRSAPPARFPKCLN</sequence>
<protein>
    <submittedName>
        <fullName evidence="2">Uncharacterized protein</fullName>
    </submittedName>
</protein>
<comment type="caution">
    <text evidence="2">The sequence shown here is derived from an EMBL/GenBank/DDBJ whole genome shotgun (WGS) entry which is preliminary data.</text>
</comment>
<dbReference type="EMBL" id="JACEIK010005470">
    <property type="protein sequence ID" value="MCE0481574.1"/>
    <property type="molecule type" value="Genomic_DNA"/>
</dbReference>
<name>A0ABS8VP48_DATST</name>
<feature type="non-terminal residue" evidence="2">
    <location>
        <position position="134"/>
    </location>
</feature>
<evidence type="ECO:0000313" key="3">
    <source>
        <dbReference type="Proteomes" id="UP000823775"/>
    </source>
</evidence>
<gene>
    <name evidence="2" type="ORF">HAX54_039434</name>
</gene>
<feature type="region of interest" description="Disordered" evidence="1">
    <location>
        <begin position="98"/>
        <end position="134"/>
    </location>
</feature>
<organism evidence="2 3">
    <name type="scientific">Datura stramonium</name>
    <name type="common">Jimsonweed</name>
    <name type="synonym">Common thornapple</name>
    <dbReference type="NCBI Taxonomy" id="4076"/>
    <lineage>
        <taxon>Eukaryota</taxon>
        <taxon>Viridiplantae</taxon>
        <taxon>Streptophyta</taxon>
        <taxon>Embryophyta</taxon>
        <taxon>Tracheophyta</taxon>
        <taxon>Spermatophyta</taxon>
        <taxon>Magnoliopsida</taxon>
        <taxon>eudicotyledons</taxon>
        <taxon>Gunneridae</taxon>
        <taxon>Pentapetalae</taxon>
        <taxon>asterids</taxon>
        <taxon>lamiids</taxon>
        <taxon>Solanales</taxon>
        <taxon>Solanaceae</taxon>
        <taxon>Solanoideae</taxon>
        <taxon>Datureae</taxon>
        <taxon>Datura</taxon>
    </lineage>
</organism>
<accession>A0ABS8VP48</accession>
<dbReference type="Proteomes" id="UP000823775">
    <property type="component" value="Unassembled WGS sequence"/>
</dbReference>
<reference evidence="2 3" key="1">
    <citation type="journal article" date="2021" name="BMC Genomics">
        <title>Datura genome reveals duplications of psychoactive alkaloid biosynthetic genes and high mutation rate following tissue culture.</title>
        <authorList>
            <person name="Rajewski A."/>
            <person name="Carter-House D."/>
            <person name="Stajich J."/>
            <person name="Litt A."/>
        </authorList>
    </citation>
    <scope>NUCLEOTIDE SEQUENCE [LARGE SCALE GENOMIC DNA]</scope>
    <source>
        <strain evidence="2">AR-01</strain>
    </source>
</reference>